<dbReference type="Proteomes" id="UP001200430">
    <property type="component" value="Unassembled WGS sequence"/>
</dbReference>
<keyword evidence="6 8" id="KW-0239">DNA-directed DNA polymerase</keyword>
<dbReference type="Gene3D" id="3.40.50.300">
    <property type="entry name" value="P-loop containing nucleotide triphosphate hydrolases"/>
    <property type="match status" value="1"/>
</dbReference>
<feature type="compositionally biased region" description="Polar residues" evidence="9">
    <location>
        <begin position="363"/>
        <end position="375"/>
    </location>
</feature>
<accession>A0ABS9ETC7</accession>
<dbReference type="InterPro" id="IPR050238">
    <property type="entry name" value="DNA_Rep/Repair_Clamp_Loader"/>
</dbReference>
<gene>
    <name evidence="8 11" type="primary">dnaX</name>
    <name evidence="11" type="ORF">L2W38_11095</name>
</gene>
<dbReference type="EC" id="2.7.7.7" evidence="8"/>
<feature type="region of interest" description="Disordered" evidence="9">
    <location>
        <begin position="363"/>
        <end position="403"/>
    </location>
</feature>
<comment type="catalytic activity">
    <reaction evidence="7 8">
        <text>DNA(n) + a 2'-deoxyribonucleoside 5'-triphosphate = DNA(n+1) + diphosphate</text>
        <dbReference type="Rhea" id="RHEA:22508"/>
        <dbReference type="Rhea" id="RHEA-COMP:17339"/>
        <dbReference type="Rhea" id="RHEA-COMP:17340"/>
        <dbReference type="ChEBI" id="CHEBI:33019"/>
        <dbReference type="ChEBI" id="CHEBI:61560"/>
        <dbReference type="ChEBI" id="CHEBI:173112"/>
        <dbReference type="EC" id="2.7.7.7"/>
    </reaction>
</comment>
<keyword evidence="2" id="KW-0479">Metal-binding</keyword>
<dbReference type="EMBL" id="JAKGUD010000014">
    <property type="protein sequence ID" value="MCF4143357.1"/>
    <property type="molecule type" value="Genomic_DNA"/>
</dbReference>
<comment type="similarity">
    <text evidence="1 8">Belongs to the DnaX/STICHEL family.</text>
</comment>
<sequence>MYLSLYRRYRPQTFQDVTGQNTAVEVVRRAVSRDNVGHAYLFSGPRGCGKTTVARLFAKAVNCSDRGEDGEPCNVCDSCRSISEGNSLDVVEIDGASNNRVDEIRDLKTHVGLASFSSPYKVYIVDEVHMLSIGAFNALLKTLEEPPESVLFILATTEPFKVPVTIRSRCQHIPFHSIGLEQMVSRLRYVAELEKVKCDDDSLWEIARQADGGLRDGLSLLEQAIAVQDDGVDLSVVERLVGGGSHGELCRWLDGFHERGEMDSLKNLEEMFLRGASVERVLDGLYVIFRNLWIASRWGEKGIEALGLSPWESRFLTRAVGRWNEPFLREMMGLTSSLMPQSRRGLRQDVLIGILMTRLVPSETPSSIKSPTVETPNEEPSKVSRPVSAKPTPVSVPGSDEEDPPLWSRFGDIPHIVSALAFCAISKSDDEMEVVVPPERAFCFELLSGERNAYILQSVLNEDGWEGRVVFRCGDRERVYEPLSAPSSQELPLEVDREDQRETVKEVKSTDVSKAGNVEVPDGDDGLLRALQVVRSQTSGEVLYLRKDEEIEKEDEIDGD</sequence>
<evidence type="ECO:0000256" key="2">
    <source>
        <dbReference type="ARBA" id="ARBA00022723"/>
    </source>
</evidence>
<dbReference type="Pfam" id="PF22608">
    <property type="entry name" value="DNAX_ATPase_lid"/>
    <property type="match status" value="1"/>
</dbReference>
<keyword evidence="8 11" id="KW-0808">Transferase</keyword>
<keyword evidence="4" id="KW-0862">Zinc</keyword>
<keyword evidence="8" id="KW-0235">DNA replication</keyword>
<keyword evidence="12" id="KW-1185">Reference proteome</keyword>
<dbReference type="CDD" id="cd00009">
    <property type="entry name" value="AAA"/>
    <property type="match status" value="1"/>
</dbReference>
<dbReference type="RefSeq" id="WP_236100059.1">
    <property type="nucleotide sequence ID" value="NZ_JAKGUD010000014.1"/>
</dbReference>
<dbReference type="CDD" id="cd18137">
    <property type="entry name" value="HLD_clamp_pol_III_gamma_tau"/>
    <property type="match status" value="1"/>
</dbReference>
<evidence type="ECO:0000256" key="7">
    <source>
        <dbReference type="ARBA" id="ARBA00049244"/>
    </source>
</evidence>
<evidence type="ECO:0000259" key="10">
    <source>
        <dbReference type="SMART" id="SM00382"/>
    </source>
</evidence>
<dbReference type="InterPro" id="IPR027417">
    <property type="entry name" value="P-loop_NTPase"/>
</dbReference>
<dbReference type="InterPro" id="IPR003593">
    <property type="entry name" value="AAA+_ATPase"/>
</dbReference>
<comment type="caution">
    <text evidence="11">The sequence shown here is derived from an EMBL/GenBank/DDBJ whole genome shotgun (WGS) entry which is preliminary data.</text>
</comment>
<dbReference type="GO" id="GO:0003887">
    <property type="term" value="F:DNA-directed DNA polymerase activity"/>
    <property type="evidence" value="ECO:0007669"/>
    <property type="project" value="UniProtKB-EC"/>
</dbReference>
<comment type="subunit">
    <text evidence="8">DNA polymerase III contains a core (composed of alpha, epsilon and theta chains) that associates with a tau subunit. This core dimerizes to form the POLIII' complex. PolIII' associates with the gamma complex (composed of gamma, delta, delta', psi and chi chains) and with the beta chain to form the complete DNA polymerase III complex.</text>
</comment>
<dbReference type="SUPFAM" id="SSF52540">
    <property type="entry name" value="P-loop containing nucleoside triphosphate hydrolases"/>
    <property type="match status" value="1"/>
</dbReference>
<evidence type="ECO:0000313" key="11">
    <source>
        <dbReference type="EMBL" id="MCF4143357.1"/>
    </source>
</evidence>
<dbReference type="NCBIfam" id="NF004046">
    <property type="entry name" value="PRK05563.1"/>
    <property type="match status" value="1"/>
</dbReference>
<organism evidence="11 12">
    <name type="scientific">Dethiosulfovibrio marinus</name>
    <dbReference type="NCBI Taxonomy" id="133532"/>
    <lineage>
        <taxon>Bacteria</taxon>
        <taxon>Thermotogati</taxon>
        <taxon>Synergistota</taxon>
        <taxon>Synergistia</taxon>
        <taxon>Synergistales</taxon>
        <taxon>Dethiosulfovibrionaceae</taxon>
        <taxon>Dethiosulfovibrio</taxon>
    </lineage>
</organism>
<protein>
    <recommendedName>
        <fullName evidence="8">DNA polymerase III subunit gamma/tau</fullName>
        <ecNumber evidence="8">2.7.7.7</ecNumber>
    </recommendedName>
</protein>
<dbReference type="Gene3D" id="1.10.8.60">
    <property type="match status" value="1"/>
</dbReference>
<evidence type="ECO:0000256" key="6">
    <source>
        <dbReference type="ARBA" id="ARBA00022932"/>
    </source>
</evidence>
<proteinExistence type="inferred from homology"/>
<reference evidence="11 12" key="1">
    <citation type="submission" date="2022-01" db="EMBL/GenBank/DDBJ databases">
        <title>Dethiosulfovibrio faecalis sp. nov., a novel proteolytic, non-sulfur-reducing bacterium isolated from a marine aquaculture solid waste bioreactor.</title>
        <authorList>
            <person name="Grabowski S."/>
            <person name="Apolinario E."/>
            <person name="Schneider N."/>
            <person name="Marshall C.W."/>
            <person name="Sowers K.R."/>
        </authorList>
    </citation>
    <scope>NUCLEOTIDE SEQUENCE [LARGE SCALE GENOMIC DNA]</scope>
    <source>
        <strain evidence="11 12">DSM 12537</strain>
    </source>
</reference>
<dbReference type="PANTHER" id="PTHR11669:SF0">
    <property type="entry name" value="PROTEIN STICHEL-LIKE 2"/>
    <property type="match status" value="1"/>
</dbReference>
<dbReference type="PANTHER" id="PTHR11669">
    <property type="entry name" value="REPLICATION FACTOR C / DNA POLYMERASE III GAMMA-TAU SUBUNIT"/>
    <property type="match status" value="1"/>
</dbReference>
<evidence type="ECO:0000256" key="5">
    <source>
        <dbReference type="ARBA" id="ARBA00022840"/>
    </source>
</evidence>
<dbReference type="InterPro" id="IPR012763">
    <property type="entry name" value="DNA_pol_III_sug/sutau_N"/>
</dbReference>
<dbReference type="SMART" id="SM00382">
    <property type="entry name" value="AAA"/>
    <property type="match status" value="1"/>
</dbReference>
<keyword evidence="5 8" id="KW-0067">ATP-binding</keyword>
<evidence type="ECO:0000256" key="4">
    <source>
        <dbReference type="ARBA" id="ARBA00022833"/>
    </source>
</evidence>
<name>A0ABS9ETC7_9BACT</name>
<comment type="function">
    <text evidence="8">DNA polymerase III is a complex, multichain enzyme responsible for most of the replicative synthesis in bacteria. This DNA polymerase also exhibits 3' to 5' exonuclease activity.</text>
</comment>
<evidence type="ECO:0000256" key="8">
    <source>
        <dbReference type="RuleBase" id="RU364063"/>
    </source>
</evidence>
<dbReference type="InterPro" id="IPR045085">
    <property type="entry name" value="HLD_clamp_pol_III_gamma_tau"/>
</dbReference>
<evidence type="ECO:0000313" key="12">
    <source>
        <dbReference type="Proteomes" id="UP001200430"/>
    </source>
</evidence>
<feature type="domain" description="AAA+ ATPase" evidence="10">
    <location>
        <begin position="36"/>
        <end position="179"/>
    </location>
</feature>
<evidence type="ECO:0000256" key="3">
    <source>
        <dbReference type="ARBA" id="ARBA00022741"/>
    </source>
</evidence>
<dbReference type="Pfam" id="PF13177">
    <property type="entry name" value="DNA_pol3_delta2"/>
    <property type="match status" value="1"/>
</dbReference>
<evidence type="ECO:0000256" key="1">
    <source>
        <dbReference type="ARBA" id="ARBA00006360"/>
    </source>
</evidence>
<dbReference type="NCBIfam" id="TIGR02397">
    <property type="entry name" value="dnaX_nterm"/>
    <property type="match status" value="1"/>
</dbReference>
<evidence type="ECO:0000256" key="9">
    <source>
        <dbReference type="SAM" id="MobiDB-lite"/>
    </source>
</evidence>
<keyword evidence="8 11" id="KW-0548">Nucleotidyltransferase</keyword>
<keyword evidence="3 8" id="KW-0547">Nucleotide-binding</keyword>